<protein>
    <submittedName>
        <fullName evidence="4">Uncharacterized protein</fullName>
    </submittedName>
</protein>
<evidence type="ECO:0000256" key="2">
    <source>
        <dbReference type="SAM" id="Phobius"/>
    </source>
</evidence>
<dbReference type="Proteomes" id="UP001153269">
    <property type="component" value="Unassembled WGS sequence"/>
</dbReference>
<comment type="caution">
    <text evidence="4">The sequence shown here is derived from an EMBL/GenBank/DDBJ whole genome shotgun (WGS) entry which is preliminary data.</text>
</comment>
<feature type="compositionally biased region" description="Polar residues" evidence="1">
    <location>
        <begin position="157"/>
        <end position="185"/>
    </location>
</feature>
<organism evidence="4 5">
    <name type="scientific">Pleuronectes platessa</name>
    <name type="common">European plaice</name>
    <dbReference type="NCBI Taxonomy" id="8262"/>
    <lineage>
        <taxon>Eukaryota</taxon>
        <taxon>Metazoa</taxon>
        <taxon>Chordata</taxon>
        <taxon>Craniata</taxon>
        <taxon>Vertebrata</taxon>
        <taxon>Euteleostomi</taxon>
        <taxon>Actinopterygii</taxon>
        <taxon>Neopterygii</taxon>
        <taxon>Teleostei</taxon>
        <taxon>Neoteleostei</taxon>
        <taxon>Acanthomorphata</taxon>
        <taxon>Carangaria</taxon>
        <taxon>Pleuronectiformes</taxon>
        <taxon>Pleuronectoidei</taxon>
        <taxon>Pleuronectidae</taxon>
        <taxon>Pleuronectes</taxon>
    </lineage>
</organism>
<evidence type="ECO:0000256" key="1">
    <source>
        <dbReference type="SAM" id="MobiDB-lite"/>
    </source>
</evidence>
<feature type="chain" id="PRO_5040298937" evidence="3">
    <location>
        <begin position="25"/>
        <end position="282"/>
    </location>
</feature>
<evidence type="ECO:0000313" key="5">
    <source>
        <dbReference type="Proteomes" id="UP001153269"/>
    </source>
</evidence>
<evidence type="ECO:0000256" key="3">
    <source>
        <dbReference type="SAM" id="SignalP"/>
    </source>
</evidence>
<feature type="region of interest" description="Disordered" evidence="1">
    <location>
        <begin position="27"/>
        <end position="81"/>
    </location>
</feature>
<evidence type="ECO:0000313" key="4">
    <source>
        <dbReference type="EMBL" id="CAB1448451.1"/>
    </source>
</evidence>
<dbReference type="EMBL" id="CADEAL010003978">
    <property type="protein sequence ID" value="CAB1448451.1"/>
    <property type="molecule type" value="Genomic_DNA"/>
</dbReference>
<feature type="region of interest" description="Disordered" evidence="1">
    <location>
        <begin position="117"/>
        <end position="215"/>
    </location>
</feature>
<feature type="transmembrane region" description="Helical" evidence="2">
    <location>
        <begin position="228"/>
        <end position="249"/>
    </location>
</feature>
<name>A0A9N7VEP6_PLEPL</name>
<feature type="compositionally biased region" description="Pro residues" evidence="1">
    <location>
        <begin position="186"/>
        <end position="196"/>
    </location>
</feature>
<keyword evidence="2" id="KW-0812">Transmembrane</keyword>
<keyword evidence="5" id="KW-1185">Reference proteome</keyword>
<feature type="signal peptide" evidence="3">
    <location>
        <begin position="1"/>
        <end position="24"/>
    </location>
</feature>
<keyword evidence="3" id="KW-0732">Signal</keyword>
<keyword evidence="2" id="KW-0472">Membrane</keyword>
<keyword evidence="2" id="KW-1133">Transmembrane helix</keyword>
<gene>
    <name evidence="4" type="ORF">PLEPLA_LOCUS36105</name>
</gene>
<reference evidence="4" key="1">
    <citation type="submission" date="2020-03" db="EMBL/GenBank/DDBJ databases">
        <authorList>
            <person name="Weist P."/>
        </authorList>
    </citation>
    <scope>NUCLEOTIDE SEQUENCE</scope>
</reference>
<feature type="compositionally biased region" description="Basic and acidic residues" evidence="1">
    <location>
        <begin position="145"/>
        <end position="154"/>
    </location>
</feature>
<sequence>MRLEINLVFVVLVLLLTGSTQTRGQSSALLPVLPGSHTGTSASPDRVTGDPGNEGPQGTRDPAGKDETSTETITRAEGTVRSDNVTDAAFKSHLLSTSSTAATSAHTDGAVVMKAHTGAASSPAGAHSLSSTPMAHSPTPLHHVSTTEDRKPRATDPTATFSSQPARTVPIMSSTTQSQAKSQPTGRPPTSAPVPVGPKHREAPSELNVGDEELKGPRYHPSSRLDPLLAGLLSVFIVTTAIVFVVLFLKLRQRTNHPEFHRLQDLPMDDLMEDTPLSRYTY</sequence>
<accession>A0A9N7VEP6</accession>
<dbReference type="AlphaFoldDB" id="A0A9N7VEP6"/>
<proteinExistence type="predicted"/>